<dbReference type="InterPro" id="IPR046612">
    <property type="entry name" value="DUF6671"/>
</dbReference>
<reference evidence="2 3" key="1">
    <citation type="submission" date="2022-04" db="EMBL/GenBank/DDBJ databases">
        <title>Positive selection, recombination, and allopatry shape intraspecific diversity of widespread and dominant cyanobacteria.</title>
        <authorList>
            <person name="Wei J."/>
            <person name="Shu W."/>
            <person name="Hu C."/>
        </authorList>
    </citation>
    <scope>NUCLEOTIDE SEQUENCE [LARGE SCALE GENOMIC DNA]</scope>
    <source>
        <strain evidence="2 3">GB2-A4</strain>
    </source>
</reference>
<evidence type="ECO:0000313" key="2">
    <source>
        <dbReference type="EMBL" id="MEP0817016.1"/>
    </source>
</evidence>
<dbReference type="EMBL" id="JAMPKM010000003">
    <property type="protein sequence ID" value="MEP0817016.1"/>
    <property type="molecule type" value="Genomic_DNA"/>
</dbReference>
<protein>
    <recommendedName>
        <fullName evidence="1">DUF6671 domain-containing protein</fullName>
    </recommendedName>
</protein>
<dbReference type="InterPro" id="IPR036280">
    <property type="entry name" value="Multihaem_cyt_sf"/>
</dbReference>
<feature type="domain" description="DUF6671" evidence="1">
    <location>
        <begin position="67"/>
        <end position="287"/>
    </location>
</feature>
<evidence type="ECO:0000259" key="1">
    <source>
        <dbReference type="Pfam" id="PF20376"/>
    </source>
</evidence>
<evidence type="ECO:0000313" key="3">
    <source>
        <dbReference type="Proteomes" id="UP001464891"/>
    </source>
</evidence>
<sequence>MSEPSCFTNRVAVLATMHYKEKVIAPILELELGLKIVVPPHLDTDRFGTFTREQPRPGNQLETAQLKAQQALALTGETLAIASEGAFGPHPQILWLSCDREIVLLLDQRQGIEIVGQTLSTETNFASQTIASYAEAQAFAAKAGFPTHGLIIMSDRDTKNSSAIYKGIRTETALYEAVKQALAQSTTGRIHIETDMRAMHNPTRMQAIAAATEDLVRNIRQVCPQCGCPGFAIVEALPGLLCAHCHSPTRLTRSVRYECQKCHSSEEVLFPNGLTTADPAQCLYCNP</sequence>
<gene>
    <name evidence="2" type="ORF">NC998_07895</name>
</gene>
<dbReference type="Proteomes" id="UP001464891">
    <property type="component" value="Unassembled WGS sequence"/>
</dbReference>
<proteinExistence type="predicted"/>
<comment type="caution">
    <text evidence="2">The sequence shown here is derived from an EMBL/GenBank/DDBJ whole genome shotgun (WGS) entry which is preliminary data.</text>
</comment>
<dbReference type="Pfam" id="PF20376">
    <property type="entry name" value="DUF6671"/>
    <property type="match status" value="1"/>
</dbReference>
<name>A0ABV0J5G6_9CYAN</name>
<organism evidence="2 3">
    <name type="scientific">Trichocoleus desertorum GB2-A4</name>
    <dbReference type="NCBI Taxonomy" id="2933944"/>
    <lineage>
        <taxon>Bacteria</taxon>
        <taxon>Bacillati</taxon>
        <taxon>Cyanobacteriota</taxon>
        <taxon>Cyanophyceae</taxon>
        <taxon>Leptolyngbyales</taxon>
        <taxon>Trichocoleusaceae</taxon>
        <taxon>Trichocoleus</taxon>
    </lineage>
</organism>
<dbReference type="SUPFAM" id="SSF48695">
    <property type="entry name" value="Multiheme cytochromes"/>
    <property type="match status" value="1"/>
</dbReference>
<keyword evidence="3" id="KW-1185">Reference proteome</keyword>
<accession>A0ABV0J5G6</accession>
<dbReference type="RefSeq" id="WP_190439458.1">
    <property type="nucleotide sequence ID" value="NZ_JAMPKM010000003.1"/>
</dbReference>